<keyword evidence="3" id="KW-1185">Reference proteome</keyword>
<dbReference type="Gene3D" id="1.10.10.10">
    <property type="entry name" value="Winged helix-like DNA-binding domain superfamily/Winged helix DNA-binding domain"/>
    <property type="match status" value="1"/>
</dbReference>
<dbReference type="OrthoDB" id="227825at2157"/>
<dbReference type="GO" id="GO:0006935">
    <property type="term" value="P:chemotaxis"/>
    <property type="evidence" value="ECO:0007669"/>
    <property type="project" value="UniProtKB-UniRule"/>
</dbReference>
<organism evidence="2 3">
    <name type="scientific">Halovenus aranensis</name>
    <dbReference type="NCBI Taxonomy" id="890420"/>
    <lineage>
        <taxon>Archaea</taxon>
        <taxon>Methanobacteriati</taxon>
        <taxon>Methanobacteriota</taxon>
        <taxon>Stenosarchaea group</taxon>
        <taxon>Halobacteria</taxon>
        <taxon>Halobacteriales</taxon>
        <taxon>Haloarculaceae</taxon>
        <taxon>Halovenus</taxon>
    </lineage>
</organism>
<reference evidence="2 3" key="1">
    <citation type="submission" date="2016-10" db="EMBL/GenBank/DDBJ databases">
        <authorList>
            <person name="de Groot N.N."/>
        </authorList>
    </citation>
    <scope>NUCLEOTIDE SEQUENCE [LARGE SCALE GENOMIC DNA]</scope>
    <source>
        <strain evidence="2 3">IBRC-M10015</strain>
    </source>
</reference>
<evidence type="ECO:0000313" key="2">
    <source>
        <dbReference type="EMBL" id="SDK09248.1"/>
    </source>
</evidence>
<gene>
    <name evidence="2" type="ORF">SAMN05216226_11759</name>
</gene>
<evidence type="ECO:0000313" key="3">
    <source>
        <dbReference type="Proteomes" id="UP000198856"/>
    </source>
</evidence>
<dbReference type="PANTHER" id="PTHR42201:SF1">
    <property type="entry name" value="TAXIS PROTEIN"/>
    <property type="match status" value="1"/>
</dbReference>
<dbReference type="PANTHER" id="PTHR42201">
    <property type="entry name" value="TAXIS PROTEIN"/>
    <property type="match status" value="1"/>
</dbReference>
<dbReference type="RefSeq" id="WP_092704479.1">
    <property type="nucleotide sequence ID" value="NZ_FNFC01000017.1"/>
</dbReference>
<accession>A0A1G8Z2E7</accession>
<dbReference type="Pfam" id="PF04283">
    <property type="entry name" value="CheF-arch"/>
    <property type="match status" value="1"/>
</dbReference>
<keyword evidence="1" id="KW-0145">Chemotaxis</keyword>
<comment type="subunit">
    <text evidence="1">Interacts with chemotaxis (Che) proteins as well as flagella accessory (Fla) proteins.</text>
</comment>
<dbReference type="STRING" id="890420.SAMN05216226_11759"/>
<dbReference type="SUPFAM" id="SSF46785">
    <property type="entry name" value="Winged helix' DNA-binding domain"/>
    <property type="match status" value="1"/>
</dbReference>
<dbReference type="EMBL" id="FNFC01000017">
    <property type="protein sequence ID" value="SDK09248.1"/>
    <property type="molecule type" value="Genomic_DNA"/>
</dbReference>
<dbReference type="PIRSF" id="PIRSF026802">
    <property type="entry name" value="UCP026802"/>
    <property type="match status" value="1"/>
</dbReference>
<dbReference type="Proteomes" id="UP000198856">
    <property type="component" value="Unassembled WGS sequence"/>
</dbReference>
<dbReference type="InterPro" id="IPR007381">
    <property type="entry name" value="CheF1/F2"/>
</dbReference>
<dbReference type="InterPro" id="IPR036388">
    <property type="entry name" value="WH-like_DNA-bd_sf"/>
</dbReference>
<protein>
    <recommendedName>
        <fullName evidence="1">Taxis protein CheF</fullName>
    </recommendedName>
</protein>
<proteinExistence type="predicted"/>
<dbReference type="AlphaFoldDB" id="A0A1G8Z2E7"/>
<sequence length="287" mass="32394">MSTSETKIEDAQGKYLHAVKNGQELTDAEWQQCRVMLTNKRIAIVGDGKISIPLGDIDQMGERYDLNQQAASETRYTTLYVDDDVLLVTTPDHDTFETNFYRAFLDGAVIYVKHPAVVGGVVQGTEWQRGRLKVTKESVRMVLEDGQKFDIERDDIGEFETDERGVAGEQRNVLEVEHTDGEGRSVQTYLSGREHHISVLKQLLEEGAEQNRADLELDPIERRVVMALYSGVSPFAISEFVGIDVERVEEIYDRLIELDVIETVRERKEVTLTAQGRKVAGEAMGDQ</sequence>
<dbReference type="InterPro" id="IPR036390">
    <property type="entry name" value="WH_DNA-bd_sf"/>
</dbReference>
<evidence type="ECO:0000256" key="1">
    <source>
        <dbReference type="PIRNR" id="PIRNR026802"/>
    </source>
</evidence>
<name>A0A1G8Z2E7_9EURY</name>
<comment type="function">
    <text evidence="1">Involved in taxis signal transduction.</text>
</comment>